<dbReference type="NCBIfam" id="TIGR00263">
    <property type="entry name" value="trpB"/>
    <property type="match status" value="1"/>
</dbReference>
<evidence type="ECO:0000256" key="5">
    <source>
        <dbReference type="ARBA" id="ARBA00022605"/>
    </source>
</evidence>
<comment type="subunit">
    <text evidence="4 11">Tetramer of two alpha and two beta chains.</text>
</comment>
<evidence type="ECO:0000256" key="1">
    <source>
        <dbReference type="ARBA" id="ARBA00001933"/>
    </source>
</evidence>
<dbReference type="PANTHER" id="PTHR48077">
    <property type="entry name" value="TRYPTOPHAN SYNTHASE-RELATED"/>
    <property type="match status" value="1"/>
</dbReference>
<comment type="catalytic activity">
    <reaction evidence="10 11">
        <text>(1S,2R)-1-C-(indol-3-yl)glycerol 3-phosphate + L-serine = D-glyceraldehyde 3-phosphate + L-tryptophan + H2O</text>
        <dbReference type="Rhea" id="RHEA:10532"/>
        <dbReference type="ChEBI" id="CHEBI:15377"/>
        <dbReference type="ChEBI" id="CHEBI:33384"/>
        <dbReference type="ChEBI" id="CHEBI:57912"/>
        <dbReference type="ChEBI" id="CHEBI:58866"/>
        <dbReference type="ChEBI" id="CHEBI:59776"/>
        <dbReference type="EC" id="4.2.1.20"/>
    </reaction>
</comment>
<keyword evidence="8 11" id="KW-0057">Aromatic amino acid biosynthesis</keyword>
<comment type="function">
    <text evidence="11">The beta subunit is responsible for the synthesis of L-tryptophan from indole and L-serine.</text>
</comment>
<keyword evidence="14" id="KW-1185">Reference proteome</keyword>
<evidence type="ECO:0000256" key="7">
    <source>
        <dbReference type="ARBA" id="ARBA00022898"/>
    </source>
</evidence>
<dbReference type="EMBL" id="JBIRUQ010000007">
    <property type="protein sequence ID" value="MFI1464090.1"/>
    <property type="molecule type" value="Genomic_DNA"/>
</dbReference>
<name>A0ABW7TXW0_9NOCA</name>
<proteinExistence type="inferred from homology"/>
<evidence type="ECO:0000256" key="2">
    <source>
        <dbReference type="ARBA" id="ARBA00004733"/>
    </source>
</evidence>
<dbReference type="EC" id="4.2.1.20" evidence="11"/>
<keyword evidence="9 11" id="KW-0456">Lyase</keyword>
<dbReference type="SUPFAM" id="SSF53686">
    <property type="entry name" value="Tryptophan synthase beta subunit-like PLP-dependent enzymes"/>
    <property type="match status" value="1"/>
</dbReference>
<evidence type="ECO:0000256" key="10">
    <source>
        <dbReference type="ARBA" id="ARBA00049047"/>
    </source>
</evidence>
<dbReference type="Gene3D" id="3.40.50.1100">
    <property type="match status" value="2"/>
</dbReference>
<dbReference type="PIRSF" id="PIRSF001413">
    <property type="entry name" value="Trp_syn_beta"/>
    <property type="match status" value="1"/>
</dbReference>
<keyword evidence="7 11" id="KW-0663">Pyridoxal phosphate</keyword>
<dbReference type="InterPro" id="IPR023026">
    <property type="entry name" value="Trp_synth_beta/beta-like"/>
</dbReference>
<evidence type="ECO:0000256" key="8">
    <source>
        <dbReference type="ARBA" id="ARBA00023141"/>
    </source>
</evidence>
<comment type="cofactor">
    <cofactor evidence="1 11">
        <name>pyridoxal 5'-phosphate</name>
        <dbReference type="ChEBI" id="CHEBI:597326"/>
    </cofactor>
</comment>
<dbReference type="PANTHER" id="PTHR48077:SF3">
    <property type="entry name" value="TRYPTOPHAN SYNTHASE"/>
    <property type="match status" value="1"/>
</dbReference>
<dbReference type="Proteomes" id="UP001611263">
    <property type="component" value="Unassembled WGS sequence"/>
</dbReference>
<dbReference type="InterPro" id="IPR036052">
    <property type="entry name" value="TrpB-like_PALP_sf"/>
</dbReference>
<sequence>MVVGHGVDQSSYHHGELPDERGRFGRFGGRYVPEGLMAALVELDSAYEQARTDPQFVGELAELLRSRVGRPTLLHQVPRFAARLGVPGVTVYLKREDAAHTGSHKINNALGQGLLAKRMGKRRIVAETGAGQHGVAVATVCAMLDMACTIYMGADDMERQRHNVVRMRLLGAEVRAAEMGNRRLKEAISESVRDWVAHVDSTHYLFGTVAGPAPYPRIVRDFQTIIGVEARAQILAAEGRLPDIVLACVGGGSNAIGTFHPFVGDPQVRLIGVEAAGHGVDTGAHAASLSAGSPGEMDGSFSYLLQDDDGQIAVTHSVAAGLDYPGVGPELSHLKETGRVQYATATDALALRALQTLGQSEGIIAALESAHAVGHLMDIAERGELSQDSIVLLCLSGRGDKDLEVAAQRLGLG</sequence>
<reference evidence="13 14" key="1">
    <citation type="submission" date="2024-10" db="EMBL/GenBank/DDBJ databases">
        <title>The Natural Products Discovery Center: Release of the First 8490 Sequenced Strains for Exploring Actinobacteria Biosynthetic Diversity.</title>
        <authorList>
            <person name="Kalkreuter E."/>
            <person name="Kautsar S.A."/>
            <person name="Yang D."/>
            <person name="Bader C.D."/>
            <person name="Teijaro C.N."/>
            <person name="Fluegel L."/>
            <person name="Davis C.M."/>
            <person name="Simpson J.R."/>
            <person name="Lauterbach L."/>
            <person name="Steele A.D."/>
            <person name="Gui C."/>
            <person name="Meng S."/>
            <person name="Li G."/>
            <person name="Viehrig K."/>
            <person name="Ye F."/>
            <person name="Su P."/>
            <person name="Kiefer A.F."/>
            <person name="Nichols A."/>
            <person name="Cepeda A.J."/>
            <person name="Yan W."/>
            <person name="Fan B."/>
            <person name="Jiang Y."/>
            <person name="Adhikari A."/>
            <person name="Zheng C.-J."/>
            <person name="Schuster L."/>
            <person name="Cowan T.M."/>
            <person name="Smanski M.J."/>
            <person name="Chevrette M.G."/>
            <person name="De Carvalho L.P.S."/>
            <person name="Shen B."/>
        </authorList>
    </citation>
    <scope>NUCLEOTIDE SEQUENCE [LARGE SCALE GENOMIC DNA]</scope>
    <source>
        <strain evidence="13 14">NPDC020568</strain>
    </source>
</reference>
<dbReference type="GeneID" id="93505305"/>
<dbReference type="HAMAP" id="MF_00133">
    <property type="entry name" value="Trp_synth_beta"/>
    <property type="match status" value="1"/>
</dbReference>
<dbReference type="CDD" id="cd06446">
    <property type="entry name" value="Trp-synth_B"/>
    <property type="match status" value="1"/>
</dbReference>
<gene>
    <name evidence="11 13" type="primary">trpB</name>
    <name evidence="13" type="ORF">ACH4WX_25495</name>
</gene>
<dbReference type="InterPro" id="IPR006653">
    <property type="entry name" value="Trp_synth_b_CS"/>
</dbReference>
<evidence type="ECO:0000313" key="13">
    <source>
        <dbReference type="EMBL" id="MFI1464090.1"/>
    </source>
</evidence>
<accession>A0ABW7TXW0</accession>
<evidence type="ECO:0000313" key="14">
    <source>
        <dbReference type="Proteomes" id="UP001611263"/>
    </source>
</evidence>
<evidence type="ECO:0000256" key="4">
    <source>
        <dbReference type="ARBA" id="ARBA00011270"/>
    </source>
</evidence>
<evidence type="ECO:0000256" key="3">
    <source>
        <dbReference type="ARBA" id="ARBA00009982"/>
    </source>
</evidence>
<keyword evidence="5 11" id="KW-0028">Amino-acid biosynthesis</keyword>
<dbReference type="RefSeq" id="WP_051157567.1">
    <property type="nucleotide sequence ID" value="NZ_JBIRUQ010000007.1"/>
</dbReference>
<comment type="similarity">
    <text evidence="3 11">Belongs to the TrpB family.</text>
</comment>
<evidence type="ECO:0000256" key="11">
    <source>
        <dbReference type="HAMAP-Rule" id="MF_00133"/>
    </source>
</evidence>
<dbReference type="InterPro" id="IPR001926">
    <property type="entry name" value="TrpB-like_PALP"/>
</dbReference>
<dbReference type="PROSITE" id="PS00168">
    <property type="entry name" value="TRP_SYNTHASE_BETA"/>
    <property type="match status" value="1"/>
</dbReference>
<evidence type="ECO:0000256" key="6">
    <source>
        <dbReference type="ARBA" id="ARBA00022822"/>
    </source>
</evidence>
<organism evidence="13 14">
    <name type="scientific">Nocardia carnea</name>
    <dbReference type="NCBI Taxonomy" id="37328"/>
    <lineage>
        <taxon>Bacteria</taxon>
        <taxon>Bacillati</taxon>
        <taxon>Actinomycetota</taxon>
        <taxon>Actinomycetes</taxon>
        <taxon>Mycobacteriales</taxon>
        <taxon>Nocardiaceae</taxon>
        <taxon>Nocardia</taxon>
    </lineage>
</organism>
<comment type="caution">
    <text evidence="13">The sequence shown here is derived from an EMBL/GenBank/DDBJ whole genome shotgun (WGS) entry which is preliminary data.</text>
</comment>
<comment type="pathway">
    <text evidence="2 11">Amino-acid biosynthesis; L-tryptophan biosynthesis; L-tryptophan from chorismate: step 5/5.</text>
</comment>
<dbReference type="InterPro" id="IPR006654">
    <property type="entry name" value="Trp_synth_beta"/>
</dbReference>
<evidence type="ECO:0000256" key="9">
    <source>
        <dbReference type="ARBA" id="ARBA00023239"/>
    </source>
</evidence>
<keyword evidence="6 11" id="KW-0822">Tryptophan biosynthesis</keyword>
<dbReference type="Pfam" id="PF00291">
    <property type="entry name" value="PALP"/>
    <property type="match status" value="1"/>
</dbReference>
<feature type="domain" description="Tryptophan synthase beta chain-like PALP" evidence="12">
    <location>
        <begin position="68"/>
        <end position="397"/>
    </location>
</feature>
<protein>
    <recommendedName>
        <fullName evidence="11">Tryptophan synthase beta chain</fullName>
        <ecNumber evidence="11">4.2.1.20</ecNumber>
    </recommendedName>
</protein>
<evidence type="ECO:0000259" key="12">
    <source>
        <dbReference type="Pfam" id="PF00291"/>
    </source>
</evidence>
<feature type="modified residue" description="N6-(pyridoxal phosphate)lysine" evidence="11">
    <location>
        <position position="105"/>
    </location>
</feature>
<dbReference type="GO" id="GO:0004834">
    <property type="term" value="F:tryptophan synthase activity"/>
    <property type="evidence" value="ECO:0007669"/>
    <property type="project" value="UniProtKB-EC"/>
</dbReference>